<dbReference type="Pfam" id="PF22924">
    <property type="entry name" value="ACOX_C_alpha1"/>
    <property type="match status" value="1"/>
</dbReference>
<evidence type="ECO:0000256" key="4">
    <source>
        <dbReference type="ARBA" id="ARBA00004846"/>
    </source>
</evidence>
<feature type="active site" description="Proton acceptor" evidence="13">
    <location>
        <position position="446"/>
    </location>
</feature>
<protein>
    <recommendedName>
        <fullName evidence="12">Acyl-coenzyme A oxidase</fullName>
    </recommendedName>
</protein>
<keyword evidence="11" id="KW-0576">Peroxisome</keyword>
<dbReference type="GO" id="GO:0055088">
    <property type="term" value="P:lipid homeostasis"/>
    <property type="evidence" value="ECO:0007669"/>
    <property type="project" value="TreeGrafter"/>
</dbReference>
<dbReference type="GO" id="GO:0005504">
    <property type="term" value="F:fatty acid binding"/>
    <property type="evidence" value="ECO:0007669"/>
    <property type="project" value="TreeGrafter"/>
</dbReference>
<dbReference type="InterPro" id="IPR009100">
    <property type="entry name" value="AcylCoA_DH/oxidase_NM_dom_sf"/>
</dbReference>
<evidence type="ECO:0000256" key="13">
    <source>
        <dbReference type="PIRSR" id="PIRSR000168-1"/>
    </source>
</evidence>
<dbReference type="Gene3D" id="1.10.540.10">
    <property type="entry name" value="Acyl-CoA dehydrogenase/oxidase, N-terminal domain"/>
    <property type="match status" value="1"/>
</dbReference>
<comment type="pathway">
    <text evidence="4">Lipid metabolism; peroxisomal fatty acid beta-oxidation.</text>
</comment>
<dbReference type="PANTHER" id="PTHR10909:SF250">
    <property type="entry name" value="PEROXISOMAL ACYL-COENZYME A OXIDASE 1"/>
    <property type="match status" value="1"/>
</dbReference>
<evidence type="ECO:0000256" key="12">
    <source>
        <dbReference type="PIRNR" id="PIRNR000168"/>
    </source>
</evidence>
<comment type="catalytic activity">
    <reaction evidence="1">
        <text>a 2,3-saturated acyl-CoA + O2 = a (2E)-enoyl-CoA + H2O2</text>
        <dbReference type="Rhea" id="RHEA:38959"/>
        <dbReference type="ChEBI" id="CHEBI:15379"/>
        <dbReference type="ChEBI" id="CHEBI:16240"/>
        <dbReference type="ChEBI" id="CHEBI:58856"/>
        <dbReference type="ChEBI" id="CHEBI:65111"/>
        <dbReference type="EC" id="1.3.3.6"/>
    </reaction>
</comment>
<reference evidence="18 19" key="1">
    <citation type="submission" date="2022-12" db="EMBL/GenBank/DDBJ databases">
        <title>Genomic features and morphological characterization of a novel Knufia sp. strain isolated from spacecraft assembly facility.</title>
        <authorList>
            <person name="Teixeira M."/>
            <person name="Chander A.M."/>
            <person name="Stajich J.E."/>
            <person name="Venkateswaran K."/>
        </authorList>
    </citation>
    <scope>NUCLEOTIDE SEQUENCE [LARGE SCALE GENOMIC DNA]</scope>
    <source>
        <strain evidence="18 19">FJI-L2-BK-P2</strain>
    </source>
</reference>
<organism evidence="18 19">
    <name type="scientific">Knufia fluminis</name>
    <dbReference type="NCBI Taxonomy" id="191047"/>
    <lineage>
        <taxon>Eukaryota</taxon>
        <taxon>Fungi</taxon>
        <taxon>Dikarya</taxon>
        <taxon>Ascomycota</taxon>
        <taxon>Pezizomycotina</taxon>
        <taxon>Eurotiomycetes</taxon>
        <taxon>Chaetothyriomycetidae</taxon>
        <taxon>Chaetothyriales</taxon>
        <taxon>Trichomeriaceae</taxon>
        <taxon>Knufia</taxon>
    </lineage>
</organism>
<dbReference type="InterPro" id="IPR012258">
    <property type="entry name" value="Acyl-CoA_oxidase"/>
</dbReference>
<dbReference type="EMBL" id="JAKLMC020000014">
    <property type="protein sequence ID" value="KAK5952768.1"/>
    <property type="molecule type" value="Genomic_DNA"/>
</dbReference>
<proteinExistence type="inferred from homology"/>
<sequence>MDWSKDLKPAASANGAEILAQERQRSQINVDRLSHHLFGSAYLERQQRILRILQREKIFSKANQANLSRPDRYFLGLARGKRMRQLMDEHTWNDDDLLMAEYLIDDLQPYHLHMSLFAAAMREQCSEEQRRYWQPKIESWEIIGAYAQTELGHGSNVRGIELEARWDPSTKEFVLHSPTLTASKWWNGTLGRTATHSVVVAQLMLSERNAQGVMEERSVGPRPFIVQVRDKATHQPLDGIIVGDIGPKYGYAPMDNAYMLFCNHRIPHSALLSRYASLDPDTGIYTRPKSSSSVYGQLTRGRSVIVMNARLVIARAVTVAVRYLAIRRQFRDQDSTDPASVETPVLDYSTVQIRILPLLATAFALHYSGSAMRELYERTRSSSTLDGDNAQLAELHSTSAGLKSLATELAANSVETCRRAMGGHGFGGGTGLIQLNNDYLSKPTVEGDNWMITQQVARYLIKKVKERAEAPGADAVSRTEQNLQNFWNDRHTQPCFAVLENDADIVKAFNWRASCMAVKAYEAREVQKRPWNSLLVDLHKLSKAYSQAMLVATFFDTLQAGVGLDQSTSTVLRSLFHLFSFHTIDTEAREFQSSGAVGTEVLDQLPAKVLMLMEEIRPHAVRLVDSFALPDYLLDR</sequence>
<feature type="domain" description="Acyl-CoA oxidase C-alpha1" evidence="17">
    <location>
        <begin position="295"/>
        <end position="461"/>
    </location>
</feature>
<comment type="similarity">
    <text evidence="5 12">Belongs to the acyl-CoA oxidase family.</text>
</comment>
<evidence type="ECO:0000256" key="5">
    <source>
        <dbReference type="ARBA" id="ARBA00006288"/>
    </source>
</evidence>
<evidence type="ECO:0000256" key="1">
    <source>
        <dbReference type="ARBA" id="ARBA00001201"/>
    </source>
</evidence>
<dbReference type="InterPro" id="IPR036250">
    <property type="entry name" value="AcylCo_DH-like_C"/>
</dbReference>
<evidence type="ECO:0000313" key="19">
    <source>
        <dbReference type="Proteomes" id="UP001316803"/>
    </source>
</evidence>
<dbReference type="InterPro" id="IPR002655">
    <property type="entry name" value="Acyl-CoA_oxidase_C"/>
</dbReference>
<evidence type="ECO:0000256" key="7">
    <source>
        <dbReference type="ARBA" id="ARBA00022827"/>
    </source>
</evidence>
<keyword evidence="7 12" id="KW-0274">FAD</keyword>
<name>A0AAN8EV04_9EURO</name>
<feature type="binding site" evidence="14">
    <location>
        <position position="188"/>
    </location>
    <ligand>
        <name>FAD</name>
        <dbReference type="ChEBI" id="CHEBI:57692"/>
    </ligand>
</feature>
<dbReference type="PANTHER" id="PTHR10909">
    <property type="entry name" value="ELECTRON TRANSPORT OXIDOREDUCTASE"/>
    <property type="match status" value="1"/>
</dbReference>
<dbReference type="Pfam" id="PF01756">
    <property type="entry name" value="ACOX"/>
    <property type="match status" value="1"/>
</dbReference>
<dbReference type="Proteomes" id="UP001316803">
    <property type="component" value="Unassembled WGS sequence"/>
</dbReference>
<evidence type="ECO:0000256" key="2">
    <source>
        <dbReference type="ARBA" id="ARBA00001974"/>
    </source>
</evidence>
<evidence type="ECO:0000256" key="8">
    <source>
        <dbReference type="ARBA" id="ARBA00022832"/>
    </source>
</evidence>
<dbReference type="AlphaFoldDB" id="A0AAN8EV04"/>
<dbReference type="InterPro" id="IPR046373">
    <property type="entry name" value="Acyl-CoA_Oxase/DH_mid-dom_sf"/>
</dbReference>
<dbReference type="InterPro" id="IPR055060">
    <property type="entry name" value="ACOX_C_alpha1"/>
</dbReference>
<evidence type="ECO:0000256" key="10">
    <source>
        <dbReference type="ARBA" id="ARBA00023098"/>
    </source>
</evidence>
<feature type="domain" description="Acyl-CoA oxidase C-terminal" evidence="15">
    <location>
        <begin position="503"/>
        <end position="634"/>
    </location>
</feature>
<dbReference type="InterPro" id="IPR029320">
    <property type="entry name" value="Acyl-CoA_ox_N"/>
</dbReference>
<evidence type="ECO:0000259" key="17">
    <source>
        <dbReference type="Pfam" id="PF22924"/>
    </source>
</evidence>
<keyword evidence="9" id="KW-0560">Oxidoreductase</keyword>
<dbReference type="SUPFAM" id="SSF47203">
    <property type="entry name" value="Acyl-CoA dehydrogenase C-terminal domain-like"/>
    <property type="match status" value="2"/>
</dbReference>
<gene>
    <name evidence="18" type="ORF">OHC33_006361</name>
</gene>
<dbReference type="GO" id="GO:0005777">
    <property type="term" value="C:peroxisome"/>
    <property type="evidence" value="ECO:0007669"/>
    <property type="project" value="UniProtKB-SubCell"/>
</dbReference>
<evidence type="ECO:0000256" key="6">
    <source>
        <dbReference type="ARBA" id="ARBA00022630"/>
    </source>
</evidence>
<dbReference type="GO" id="GO:0033540">
    <property type="term" value="P:fatty acid beta-oxidation using acyl-CoA oxidase"/>
    <property type="evidence" value="ECO:0007669"/>
    <property type="project" value="TreeGrafter"/>
</dbReference>
<dbReference type="SUPFAM" id="SSF56645">
    <property type="entry name" value="Acyl-CoA dehydrogenase NM domain-like"/>
    <property type="match status" value="1"/>
</dbReference>
<keyword evidence="19" id="KW-1185">Reference proteome</keyword>
<evidence type="ECO:0000256" key="9">
    <source>
        <dbReference type="ARBA" id="ARBA00023002"/>
    </source>
</evidence>
<comment type="caution">
    <text evidence="18">The sequence shown here is derived from an EMBL/GenBank/DDBJ whole genome shotgun (WGS) entry which is preliminary data.</text>
</comment>
<evidence type="ECO:0000256" key="11">
    <source>
        <dbReference type="ARBA" id="ARBA00023140"/>
    </source>
</evidence>
<evidence type="ECO:0000259" key="15">
    <source>
        <dbReference type="Pfam" id="PF01756"/>
    </source>
</evidence>
<dbReference type="Pfam" id="PF14749">
    <property type="entry name" value="Acyl-CoA_ox_N"/>
    <property type="match status" value="1"/>
</dbReference>
<feature type="domain" description="Acyl-coenzyme A oxidase N-terminal" evidence="16">
    <location>
        <begin position="29"/>
        <end position="143"/>
    </location>
</feature>
<evidence type="ECO:0000256" key="14">
    <source>
        <dbReference type="PIRSR" id="PIRSR000168-2"/>
    </source>
</evidence>
<dbReference type="Gene3D" id="2.40.110.10">
    <property type="entry name" value="Butyryl-CoA Dehydrogenase, subunit A, domain 2"/>
    <property type="match status" value="1"/>
</dbReference>
<dbReference type="FunFam" id="1.20.140.10:FF:000013">
    <property type="entry name" value="Acyl-coenzyme A oxidase"/>
    <property type="match status" value="1"/>
</dbReference>
<keyword evidence="6 12" id="KW-0285">Flavoprotein</keyword>
<comment type="cofactor">
    <cofactor evidence="2">
        <name>FAD</name>
        <dbReference type="ChEBI" id="CHEBI:57692"/>
    </cofactor>
</comment>
<dbReference type="FunFam" id="2.40.110.10:FF:000003">
    <property type="entry name" value="Acyl-coenzyme A oxidase"/>
    <property type="match status" value="1"/>
</dbReference>
<dbReference type="GO" id="GO:0071949">
    <property type="term" value="F:FAD binding"/>
    <property type="evidence" value="ECO:0007669"/>
    <property type="project" value="InterPro"/>
</dbReference>
<keyword evidence="10" id="KW-0443">Lipid metabolism</keyword>
<dbReference type="PIRSF" id="PIRSF000168">
    <property type="entry name" value="Acyl-CoA_oxidase"/>
    <property type="match status" value="1"/>
</dbReference>
<evidence type="ECO:0000256" key="3">
    <source>
        <dbReference type="ARBA" id="ARBA00004275"/>
    </source>
</evidence>
<feature type="binding site" evidence="14">
    <location>
        <position position="149"/>
    </location>
    <ligand>
        <name>FAD</name>
        <dbReference type="ChEBI" id="CHEBI:57692"/>
    </ligand>
</feature>
<evidence type="ECO:0000259" key="16">
    <source>
        <dbReference type="Pfam" id="PF14749"/>
    </source>
</evidence>
<accession>A0AAN8EV04</accession>
<keyword evidence="8" id="KW-0276">Fatty acid metabolism</keyword>
<dbReference type="FunFam" id="1.20.140.10:FF:000015">
    <property type="entry name" value="Acyl-coenzyme A oxidase"/>
    <property type="match status" value="1"/>
</dbReference>
<dbReference type="Gene3D" id="1.20.140.10">
    <property type="entry name" value="Butyryl-CoA Dehydrogenase, subunit A, domain 3"/>
    <property type="match status" value="2"/>
</dbReference>
<comment type="subcellular location">
    <subcellularLocation>
        <location evidence="3">Peroxisome</location>
    </subcellularLocation>
</comment>
<evidence type="ECO:0000313" key="18">
    <source>
        <dbReference type="EMBL" id="KAK5952768.1"/>
    </source>
</evidence>
<dbReference type="InterPro" id="IPR037069">
    <property type="entry name" value="AcylCoA_DH/ox_N_sf"/>
</dbReference>
<dbReference type="GO" id="GO:0003997">
    <property type="term" value="F:acyl-CoA oxidase activity"/>
    <property type="evidence" value="ECO:0007669"/>
    <property type="project" value="UniProtKB-EC"/>
</dbReference>